<proteinExistence type="predicted"/>
<dbReference type="Pfam" id="PF09346">
    <property type="entry name" value="SMI1_KNR4"/>
    <property type="match status" value="1"/>
</dbReference>
<organism evidence="2 3">
    <name type="scientific">Hymenobacter ginkgonis</name>
    <dbReference type="NCBI Taxonomy" id="2682976"/>
    <lineage>
        <taxon>Bacteria</taxon>
        <taxon>Pseudomonadati</taxon>
        <taxon>Bacteroidota</taxon>
        <taxon>Cytophagia</taxon>
        <taxon>Cytophagales</taxon>
        <taxon>Hymenobacteraceae</taxon>
        <taxon>Hymenobacter</taxon>
    </lineage>
</organism>
<name>A0A7K1TKE8_9BACT</name>
<gene>
    <name evidence="2" type="ORF">GO988_21375</name>
</gene>
<sequence length="161" mass="17875">MAMDLTTFWDETATVPPALTQEFIQQAEQQLGVRLPADLLALLRQQNGGYTRGFVYPMTRPTSWATTHVPFDELFGLLPSDTGATSILDSGYLTQEGGVPEKQVLLSGDGHWFITLDYRHGSEPRVAWIDTEMDEDVPVADSFPAFLAGLIDRDDLPDDED</sequence>
<dbReference type="Gene3D" id="3.40.1580.10">
    <property type="entry name" value="SMI1/KNR4-like"/>
    <property type="match status" value="1"/>
</dbReference>
<dbReference type="AlphaFoldDB" id="A0A7K1TKE8"/>
<accession>A0A7K1TKE8</accession>
<dbReference type="InterPro" id="IPR037883">
    <property type="entry name" value="Knr4/Smi1-like_sf"/>
</dbReference>
<dbReference type="InterPro" id="IPR018958">
    <property type="entry name" value="Knr4/Smi1-like_dom"/>
</dbReference>
<dbReference type="EMBL" id="WQKZ01000007">
    <property type="protein sequence ID" value="MVN78890.1"/>
    <property type="molecule type" value="Genomic_DNA"/>
</dbReference>
<dbReference type="RefSeq" id="WP_157569458.1">
    <property type="nucleotide sequence ID" value="NZ_WQKZ01000007.1"/>
</dbReference>
<feature type="domain" description="Knr4/Smi1-like" evidence="1">
    <location>
        <begin position="18"/>
        <end position="149"/>
    </location>
</feature>
<keyword evidence="3" id="KW-1185">Reference proteome</keyword>
<evidence type="ECO:0000313" key="3">
    <source>
        <dbReference type="Proteomes" id="UP000441336"/>
    </source>
</evidence>
<protein>
    <submittedName>
        <fullName evidence="2">SMI1/KNR4 family protein</fullName>
    </submittedName>
</protein>
<reference evidence="2 3" key="1">
    <citation type="submission" date="2019-12" db="EMBL/GenBank/DDBJ databases">
        <title>Hymenobacter sp. HMF4947 Genome sequencing and assembly.</title>
        <authorList>
            <person name="Kang H."/>
            <person name="Cha I."/>
            <person name="Kim H."/>
            <person name="Joh K."/>
        </authorList>
    </citation>
    <scope>NUCLEOTIDE SEQUENCE [LARGE SCALE GENOMIC DNA]</scope>
    <source>
        <strain evidence="2 3">HMF4947</strain>
    </source>
</reference>
<dbReference type="SMART" id="SM00860">
    <property type="entry name" value="SMI1_KNR4"/>
    <property type="match status" value="1"/>
</dbReference>
<comment type="caution">
    <text evidence="2">The sequence shown here is derived from an EMBL/GenBank/DDBJ whole genome shotgun (WGS) entry which is preliminary data.</text>
</comment>
<dbReference type="SUPFAM" id="SSF160631">
    <property type="entry name" value="SMI1/KNR4-like"/>
    <property type="match status" value="1"/>
</dbReference>
<evidence type="ECO:0000313" key="2">
    <source>
        <dbReference type="EMBL" id="MVN78890.1"/>
    </source>
</evidence>
<dbReference type="Proteomes" id="UP000441336">
    <property type="component" value="Unassembled WGS sequence"/>
</dbReference>
<evidence type="ECO:0000259" key="1">
    <source>
        <dbReference type="SMART" id="SM00860"/>
    </source>
</evidence>